<evidence type="ECO:0000313" key="4">
    <source>
        <dbReference type="Proteomes" id="UP000799118"/>
    </source>
</evidence>
<dbReference type="OrthoDB" id="4398476at2759"/>
<dbReference type="EMBL" id="ML769651">
    <property type="protein sequence ID" value="KAE9390654.1"/>
    <property type="molecule type" value="Genomic_DNA"/>
</dbReference>
<sequence>MRFNVAVLLLGLFVGRKLEGQRLHLESRRPEGQTAPGGLNAPEGSKLETAPKSSGGATTLAMWDVVSHIEAWMKEKGNAIEEAYALKVVRSANNFADMVPQGGWEGWAQVELALFFQKQKDFEGATISREDHVYEGTLRRDDLLIKKPSFTTMVELKCESKGNQDGFVIIKV</sequence>
<name>A0A6A4GZU2_9AGAR</name>
<gene>
    <name evidence="3" type="ORF">BT96DRAFT_1024443</name>
</gene>
<feature type="signal peptide" evidence="2">
    <location>
        <begin position="1"/>
        <end position="20"/>
    </location>
</feature>
<evidence type="ECO:0000256" key="2">
    <source>
        <dbReference type="SAM" id="SignalP"/>
    </source>
</evidence>
<dbReference type="Proteomes" id="UP000799118">
    <property type="component" value="Unassembled WGS sequence"/>
</dbReference>
<keyword evidence="4" id="KW-1185">Reference proteome</keyword>
<accession>A0A6A4GZU2</accession>
<keyword evidence="2" id="KW-0732">Signal</keyword>
<feature type="chain" id="PRO_5025519317" evidence="2">
    <location>
        <begin position="21"/>
        <end position="172"/>
    </location>
</feature>
<feature type="region of interest" description="Disordered" evidence="1">
    <location>
        <begin position="25"/>
        <end position="55"/>
    </location>
</feature>
<proteinExistence type="predicted"/>
<reference evidence="3" key="1">
    <citation type="journal article" date="2019" name="Environ. Microbiol.">
        <title>Fungal ecological strategies reflected in gene transcription - a case study of two litter decomposers.</title>
        <authorList>
            <person name="Barbi F."/>
            <person name="Kohler A."/>
            <person name="Barry K."/>
            <person name="Baskaran P."/>
            <person name="Daum C."/>
            <person name="Fauchery L."/>
            <person name="Ihrmark K."/>
            <person name="Kuo A."/>
            <person name="LaButti K."/>
            <person name="Lipzen A."/>
            <person name="Morin E."/>
            <person name="Grigoriev I.V."/>
            <person name="Henrissat B."/>
            <person name="Lindahl B."/>
            <person name="Martin F."/>
        </authorList>
    </citation>
    <scope>NUCLEOTIDE SEQUENCE</scope>
    <source>
        <strain evidence="3">JB14</strain>
    </source>
</reference>
<organism evidence="3 4">
    <name type="scientific">Gymnopus androsaceus JB14</name>
    <dbReference type="NCBI Taxonomy" id="1447944"/>
    <lineage>
        <taxon>Eukaryota</taxon>
        <taxon>Fungi</taxon>
        <taxon>Dikarya</taxon>
        <taxon>Basidiomycota</taxon>
        <taxon>Agaricomycotina</taxon>
        <taxon>Agaricomycetes</taxon>
        <taxon>Agaricomycetidae</taxon>
        <taxon>Agaricales</taxon>
        <taxon>Marasmiineae</taxon>
        <taxon>Omphalotaceae</taxon>
        <taxon>Gymnopus</taxon>
    </lineage>
</organism>
<evidence type="ECO:0000313" key="3">
    <source>
        <dbReference type="EMBL" id="KAE9390654.1"/>
    </source>
</evidence>
<dbReference type="AlphaFoldDB" id="A0A6A4GZU2"/>
<evidence type="ECO:0000256" key="1">
    <source>
        <dbReference type="SAM" id="MobiDB-lite"/>
    </source>
</evidence>
<protein>
    <submittedName>
        <fullName evidence="3">Uncharacterized protein</fullName>
    </submittedName>
</protein>